<dbReference type="Gene3D" id="3.40.50.12670">
    <property type="match status" value="1"/>
</dbReference>
<reference evidence="2" key="1">
    <citation type="journal article" date="2023" name="Plant J.">
        <title>Genome sequences and population genomics provide insights into the demographic history, inbreeding, and mutation load of two 'living fossil' tree species of Dipteronia.</title>
        <authorList>
            <person name="Feng Y."/>
            <person name="Comes H.P."/>
            <person name="Chen J."/>
            <person name="Zhu S."/>
            <person name="Lu R."/>
            <person name="Zhang X."/>
            <person name="Li P."/>
            <person name="Qiu J."/>
            <person name="Olsen K.M."/>
            <person name="Qiu Y."/>
        </authorList>
    </citation>
    <scope>NUCLEOTIDE SEQUENCE</scope>
    <source>
        <strain evidence="2">NBL</strain>
    </source>
</reference>
<comment type="similarity">
    <text evidence="1">Belongs to the peptidase S10 family.</text>
</comment>
<proteinExistence type="inferred from homology"/>
<dbReference type="Proteomes" id="UP001281410">
    <property type="component" value="Unassembled WGS sequence"/>
</dbReference>
<dbReference type="Pfam" id="PF00450">
    <property type="entry name" value="Peptidase_S10"/>
    <property type="match status" value="2"/>
</dbReference>
<evidence type="ECO:0000313" key="3">
    <source>
        <dbReference type="Proteomes" id="UP001281410"/>
    </source>
</evidence>
<accession>A0AAE0E5R2</accession>
<dbReference type="AlphaFoldDB" id="A0AAE0E5R2"/>
<dbReference type="GO" id="GO:0004185">
    <property type="term" value="F:serine-type carboxypeptidase activity"/>
    <property type="evidence" value="ECO:0007669"/>
    <property type="project" value="InterPro"/>
</dbReference>
<dbReference type="GO" id="GO:0006508">
    <property type="term" value="P:proteolysis"/>
    <property type="evidence" value="ECO:0007669"/>
    <property type="project" value="InterPro"/>
</dbReference>
<dbReference type="InterPro" id="IPR001563">
    <property type="entry name" value="Peptidase_S10"/>
</dbReference>
<evidence type="ECO:0000256" key="1">
    <source>
        <dbReference type="ARBA" id="ARBA00009431"/>
    </source>
</evidence>
<dbReference type="EMBL" id="JANJYJ010000005">
    <property type="protein sequence ID" value="KAK3211475.1"/>
    <property type="molecule type" value="Genomic_DNA"/>
</dbReference>
<gene>
    <name evidence="2" type="ORF">Dsin_016181</name>
</gene>
<dbReference type="InterPro" id="IPR029058">
    <property type="entry name" value="AB_hydrolase_fold"/>
</dbReference>
<dbReference type="SUPFAM" id="SSF53474">
    <property type="entry name" value="alpha/beta-Hydrolases"/>
    <property type="match status" value="2"/>
</dbReference>
<sequence>MDSFLLLHRGQRETNGIFLRAKFSQVATIIVLDAPVGSGFSYPGCLQGSKSSDIKYANQSYEFLRKETYNNVTFGEMILMSTRPFMSVSGDHDMKLSYLGTLSWIKALNFTIIDEWRPWLAASHSTVKHLSGFSGSLPFKLETGLSVSASLAWLRPIYSPSLSPYNSVRVIFITSSPFITSAPVVPFLPIFGSPKHYVIPH</sequence>
<organism evidence="2 3">
    <name type="scientific">Dipteronia sinensis</name>
    <dbReference type="NCBI Taxonomy" id="43782"/>
    <lineage>
        <taxon>Eukaryota</taxon>
        <taxon>Viridiplantae</taxon>
        <taxon>Streptophyta</taxon>
        <taxon>Embryophyta</taxon>
        <taxon>Tracheophyta</taxon>
        <taxon>Spermatophyta</taxon>
        <taxon>Magnoliopsida</taxon>
        <taxon>eudicotyledons</taxon>
        <taxon>Gunneridae</taxon>
        <taxon>Pentapetalae</taxon>
        <taxon>rosids</taxon>
        <taxon>malvids</taxon>
        <taxon>Sapindales</taxon>
        <taxon>Sapindaceae</taxon>
        <taxon>Hippocastanoideae</taxon>
        <taxon>Acereae</taxon>
        <taxon>Dipteronia</taxon>
    </lineage>
</organism>
<name>A0AAE0E5R2_9ROSI</name>
<evidence type="ECO:0000313" key="2">
    <source>
        <dbReference type="EMBL" id="KAK3211475.1"/>
    </source>
</evidence>
<comment type="caution">
    <text evidence="2">The sequence shown here is derived from an EMBL/GenBank/DDBJ whole genome shotgun (WGS) entry which is preliminary data.</text>
</comment>
<protein>
    <submittedName>
        <fullName evidence="2">Uncharacterized protein</fullName>
    </submittedName>
</protein>
<keyword evidence="3" id="KW-1185">Reference proteome</keyword>